<dbReference type="Gene3D" id="3.60.15.10">
    <property type="entry name" value="Ribonuclease Z/Hydroxyacylglutathione hydrolase-like"/>
    <property type="match status" value="1"/>
</dbReference>
<reference evidence="2 3" key="1">
    <citation type="journal article" date="2019" name="Int. J. Syst. Evol. Microbiol.">
        <title>The Global Catalogue of Microorganisms (GCM) 10K type strain sequencing project: providing services to taxonomists for standard genome sequencing and annotation.</title>
        <authorList>
            <consortium name="The Broad Institute Genomics Platform"/>
            <consortium name="The Broad Institute Genome Sequencing Center for Infectious Disease"/>
            <person name="Wu L."/>
            <person name="Ma J."/>
        </authorList>
    </citation>
    <scope>NUCLEOTIDE SEQUENCE [LARGE SCALE GENOMIC DNA]</scope>
    <source>
        <strain evidence="2 3">JCM 10671</strain>
    </source>
</reference>
<evidence type="ECO:0000259" key="1">
    <source>
        <dbReference type="Pfam" id="PF19583"/>
    </source>
</evidence>
<dbReference type="Proteomes" id="UP001500957">
    <property type="component" value="Unassembled WGS sequence"/>
</dbReference>
<gene>
    <name evidence="2" type="ORF">GCM10009547_24980</name>
</gene>
<keyword evidence="3" id="KW-1185">Reference proteome</keyword>
<name>A0ABN1GVZ9_9ACTN</name>
<organism evidence="2 3">
    <name type="scientific">Sporichthya brevicatena</name>
    <dbReference type="NCBI Taxonomy" id="171442"/>
    <lineage>
        <taxon>Bacteria</taxon>
        <taxon>Bacillati</taxon>
        <taxon>Actinomycetota</taxon>
        <taxon>Actinomycetes</taxon>
        <taxon>Sporichthyales</taxon>
        <taxon>Sporichthyaceae</taxon>
        <taxon>Sporichthya</taxon>
    </lineage>
</organism>
<dbReference type="InterPro" id="IPR045761">
    <property type="entry name" value="ODP_dom"/>
</dbReference>
<evidence type="ECO:0000313" key="3">
    <source>
        <dbReference type="Proteomes" id="UP001500957"/>
    </source>
</evidence>
<comment type="caution">
    <text evidence="2">The sequence shown here is derived from an EMBL/GenBank/DDBJ whole genome shotgun (WGS) entry which is preliminary data.</text>
</comment>
<dbReference type="SUPFAM" id="SSF56281">
    <property type="entry name" value="Metallo-hydrolase/oxidoreductase"/>
    <property type="match status" value="1"/>
</dbReference>
<dbReference type="Pfam" id="PF19583">
    <property type="entry name" value="ODP"/>
    <property type="match status" value="1"/>
</dbReference>
<accession>A0ABN1GVZ9</accession>
<dbReference type="PANTHER" id="PTHR43717:SF1">
    <property type="entry name" value="ANAEROBIC NITRIC OXIDE REDUCTASE FLAVORUBREDOXIN"/>
    <property type="match status" value="1"/>
</dbReference>
<dbReference type="RefSeq" id="WP_344605154.1">
    <property type="nucleotide sequence ID" value="NZ_BAAAHE010000019.1"/>
</dbReference>
<feature type="domain" description="ODP" evidence="1">
    <location>
        <begin position="32"/>
        <end position="186"/>
    </location>
</feature>
<proteinExistence type="predicted"/>
<dbReference type="InterPro" id="IPR036866">
    <property type="entry name" value="RibonucZ/Hydroxyglut_hydro"/>
</dbReference>
<sequence>MESTPGTTIDEIADRIYRIATFVPEIGPTGFTFNQFLIDADEPALFHTGPRGMFPLVTAAIETVRPVSELRWITFGHLEADESGAMNSFLGAAPQAQVAHGALGCMVSLNDLCDRAPRPLADGEVLDLGGRRLRHLDTPHVPHGWDARVLHEEETGTLFCGDLFSHLGNGPAVVSSDVVEPADEAETMFASTCLTPTTAPTIRRLADLEPRTLAIMHGSSFTGDCAGALRELADRYATRLAAAG</sequence>
<protein>
    <recommendedName>
        <fullName evidence="1">ODP domain-containing protein</fullName>
    </recommendedName>
</protein>
<dbReference type="EMBL" id="BAAAHE010000019">
    <property type="protein sequence ID" value="GAA0621302.1"/>
    <property type="molecule type" value="Genomic_DNA"/>
</dbReference>
<evidence type="ECO:0000313" key="2">
    <source>
        <dbReference type="EMBL" id="GAA0621302.1"/>
    </source>
</evidence>
<dbReference type="PANTHER" id="PTHR43717">
    <property type="entry name" value="ANAEROBIC NITRIC OXIDE REDUCTASE FLAVORUBREDOXIN"/>
    <property type="match status" value="1"/>
</dbReference>